<dbReference type="PRINTS" id="PR00080">
    <property type="entry name" value="SDRFAMILY"/>
</dbReference>
<evidence type="ECO:0000313" key="3">
    <source>
        <dbReference type="EMBL" id="MXR37525.1"/>
    </source>
</evidence>
<comment type="caution">
    <text evidence="3">The sequence shown here is derived from an EMBL/GenBank/DDBJ whole genome shotgun (WGS) entry which is preliminary data.</text>
</comment>
<dbReference type="CDD" id="cd05233">
    <property type="entry name" value="SDR_c"/>
    <property type="match status" value="1"/>
</dbReference>
<dbReference type="SUPFAM" id="SSF51735">
    <property type="entry name" value="NAD(P)-binding Rossmann-fold domains"/>
    <property type="match status" value="1"/>
</dbReference>
<comment type="similarity">
    <text evidence="1 2">Belongs to the short-chain dehydrogenases/reductases (SDR) family.</text>
</comment>
<evidence type="ECO:0000313" key="4">
    <source>
        <dbReference type="Proteomes" id="UP000467214"/>
    </source>
</evidence>
<dbReference type="InterPro" id="IPR002347">
    <property type="entry name" value="SDR_fam"/>
</dbReference>
<evidence type="ECO:0000256" key="2">
    <source>
        <dbReference type="RuleBase" id="RU000363"/>
    </source>
</evidence>
<dbReference type="EMBL" id="WSSB01000009">
    <property type="protein sequence ID" value="MXR37525.1"/>
    <property type="molecule type" value="Genomic_DNA"/>
</dbReference>
<dbReference type="GO" id="GO:0016616">
    <property type="term" value="F:oxidoreductase activity, acting on the CH-OH group of donors, NAD or NADP as acceptor"/>
    <property type="evidence" value="ECO:0007669"/>
    <property type="project" value="TreeGrafter"/>
</dbReference>
<accession>A0A845BMF2</accession>
<proteinExistence type="inferred from homology"/>
<organism evidence="3 4">
    <name type="scientific">Craterilacuibacter sinensis</name>
    <dbReference type="NCBI Taxonomy" id="2686017"/>
    <lineage>
        <taxon>Bacteria</taxon>
        <taxon>Pseudomonadati</taxon>
        <taxon>Pseudomonadota</taxon>
        <taxon>Betaproteobacteria</taxon>
        <taxon>Neisseriales</taxon>
        <taxon>Neisseriaceae</taxon>
        <taxon>Craterilacuibacter</taxon>
    </lineage>
</organism>
<dbReference type="PRINTS" id="PR00081">
    <property type="entry name" value="GDHRDH"/>
</dbReference>
<dbReference type="Gene3D" id="3.40.50.720">
    <property type="entry name" value="NAD(P)-binding Rossmann-like Domain"/>
    <property type="match status" value="1"/>
</dbReference>
<reference evidence="3 4" key="1">
    <citation type="submission" date="2019-12" db="EMBL/GenBank/DDBJ databases">
        <title>Neisseriaceae gen. nov. sp. Genome sequencing and assembly.</title>
        <authorList>
            <person name="Liu Z."/>
            <person name="Li A."/>
        </authorList>
    </citation>
    <scope>NUCLEOTIDE SEQUENCE [LARGE SCALE GENOMIC DNA]</scope>
    <source>
        <strain evidence="3 4">B2N2-7</strain>
    </source>
</reference>
<gene>
    <name evidence="3" type="ORF">GQF02_11110</name>
</gene>
<dbReference type="Proteomes" id="UP000467214">
    <property type="component" value="Unassembled WGS sequence"/>
</dbReference>
<keyword evidence="4" id="KW-1185">Reference proteome</keyword>
<dbReference type="PANTHER" id="PTHR42760">
    <property type="entry name" value="SHORT-CHAIN DEHYDROGENASES/REDUCTASES FAMILY MEMBER"/>
    <property type="match status" value="1"/>
</dbReference>
<protein>
    <submittedName>
        <fullName evidence="3">SDR family NAD(P)-dependent oxidoreductase</fullName>
    </submittedName>
</protein>
<dbReference type="RefSeq" id="WP_160797162.1">
    <property type="nucleotide sequence ID" value="NZ_WSSB01000009.1"/>
</dbReference>
<evidence type="ECO:0000256" key="1">
    <source>
        <dbReference type="ARBA" id="ARBA00006484"/>
    </source>
</evidence>
<name>A0A845BMF2_9NEIS</name>
<dbReference type="Pfam" id="PF00106">
    <property type="entry name" value="adh_short"/>
    <property type="match status" value="2"/>
</dbReference>
<sequence>MNTAKPVVLITGASRGIGKATALKFAREGWHVAITARTQTEGQQHDYQVPTRDGKTLPGSLASTLAELQRWDSEALAIPMDLLDPASVDAALDAVLARFGRIDALVNNAVYQSRQLNAPFMELDSQEWARVLQAYVVAPHQLTRRALRVMLEQGSGAIINVSSGAGEADPPLPAAEGGWGVAYGAGKAAFSRMAGVIATELGDAGIRAYSVNPGVVATEALKATIGDDGELARRLGANAPELPAAVIYWLASSTDTQSWQKCTVQVPEFALDGDTLRTPTKDAS</sequence>
<dbReference type="InterPro" id="IPR036291">
    <property type="entry name" value="NAD(P)-bd_dom_sf"/>
</dbReference>
<dbReference type="AlphaFoldDB" id="A0A845BMF2"/>